<dbReference type="SUPFAM" id="SSF53098">
    <property type="entry name" value="Ribonuclease H-like"/>
    <property type="match status" value="1"/>
</dbReference>
<evidence type="ECO:0000256" key="1">
    <source>
        <dbReference type="ARBA" id="ARBA00004123"/>
    </source>
</evidence>
<evidence type="ECO:0000256" key="4">
    <source>
        <dbReference type="ARBA" id="ARBA00022801"/>
    </source>
</evidence>
<keyword evidence="2" id="KW-0540">Nuclease</keyword>
<accession>A0AAE0XML5</accession>
<comment type="subcellular location">
    <subcellularLocation>
        <location evidence="1">Nucleus</location>
    </subcellularLocation>
</comment>
<dbReference type="CDD" id="cd06141">
    <property type="entry name" value="WRN_exo"/>
    <property type="match status" value="1"/>
</dbReference>
<keyword evidence="14" id="KW-1185">Reference proteome</keyword>
<dbReference type="SMART" id="SM00474">
    <property type="entry name" value="35EXOc"/>
    <property type="match status" value="1"/>
</dbReference>
<dbReference type="GO" id="GO:0005634">
    <property type="term" value="C:nucleus"/>
    <property type="evidence" value="ECO:0007669"/>
    <property type="project" value="UniProtKB-SubCell"/>
</dbReference>
<evidence type="ECO:0000256" key="6">
    <source>
        <dbReference type="ARBA" id="ARBA00022842"/>
    </source>
</evidence>
<dbReference type="InterPro" id="IPR012337">
    <property type="entry name" value="RNaseH-like_sf"/>
</dbReference>
<evidence type="ECO:0000313" key="14">
    <source>
        <dbReference type="Proteomes" id="UP001283361"/>
    </source>
</evidence>
<sequence length="263" mass="30107">MAVHSKTKKRPLPQWMVAVKDQQDRNRASKSPRNVSYVSPVNEMQTEEQMSAKVECQSASNIMSENMPMFEFEGSITYSYHESDCACICQDILSQLGKDLCQMRIIGFDTEWPVTYNKGTPAKTAVIQMCLSEKECYLFHVSCMPSIPKPLQSLILDKRVTLVGVNIESDLWKLERDYDFKVKPAIDQGTVVDLSKLANTKLKSSERWSLDGLCRNVLRKRLEKDKDLRCGNWADYPLSRNQKTYACNDAFASLELYKCLESK</sequence>
<dbReference type="InterPro" id="IPR002562">
    <property type="entry name" value="3'-5'_exonuclease_dom"/>
</dbReference>
<evidence type="ECO:0000256" key="8">
    <source>
        <dbReference type="ARBA" id="ARBA00037949"/>
    </source>
</evidence>
<dbReference type="Proteomes" id="UP001283361">
    <property type="component" value="Unassembled WGS sequence"/>
</dbReference>
<keyword evidence="5" id="KW-0269">Exonuclease</keyword>
<protein>
    <recommendedName>
        <fullName evidence="9">3'-5' exonuclease</fullName>
    </recommendedName>
    <alternativeName>
        <fullName evidence="10">Werner Syndrome-like exonuclease</fullName>
    </alternativeName>
</protein>
<evidence type="ECO:0000259" key="12">
    <source>
        <dbReference type="SMART" id="SM00474"/>
    </source>
</evidence>
<evidence type="ECO:0000256" key="9">
    <source>
        <dbReference type="ARBA" id="ARBA00040531"/>
    </source>
</evidence>
<dbReference type="Gene3D" id="3.30.420.10">
    <property type="entry name" value="Ribonuclease H-like superfamily/Ribonuclease H"/>
    <property type="match status" value="1"/>
</dbReference>
<feature type="domain" description="3'-5' exonuclease" evidence="12">
    <location>
        <begin position="76"/>
        <end position="263"/>
    </location>
</feature>
<evidence type="ECO:0000256" key="3">
    <source>
        <dbReference type="ARBA" id="ARBA00022723"/>
    </source>
</evidence>
<name>A0AAE0XML5_9GAST</name>
<dbReference type="GO" id="GO:0008408">
    <property type="term" value="F:3'-5' exonuclease activity"/>
    <property type="evidence" value="ECO:0007669"/>
    <property type="project" value="InterPro"/>
</dbReference>
<dbReference type="PANTHER" id="PTHR13620:SF109">
    <property type="entry name" value="3'-5' EXONUCLEASE"/>
    <property type="match status" value="1"/>
</dbReference>
<keyword evidence="3" id="KW-0479">Metal-binding</keyword>
<proteinExistence type="inferred from homology"/>
<dbReference type="EMBL" id="JAWDGP010008055">
    <property type="protein sequence ID" value="KAK3696120.1"/>
    <property type="molecule type" value="Genomic_DNA"/>
</dbReference>
<dbReference type="PANTHER" id="PTHR13620">
    <property type="entry name" value="3-5 EXONUCLEASE"/>
    <property type="match status" value="1"/>
</dbReference>
<dbReference type="GO" id="GO:0046872">
    <property type="term" value="F:metal ion binding"/>
    <property type="evidence" value="ECO:0007669"/>
    <property type="project" value="UniProtKB-KW"/>
</dbReference>
<evidence type="ECO:0000256" key="2">
    <source>
        <dbReference type="ARBA" id="ARBA00022722"/>
    </source>
</evidence>
<keyword evidence="7" id="KW-0539">Nucleus</keyword>
<comment type="function">
    <text evidence="11">Has exonuclease activity on both single-stranded and duplex templates bearing overhangs, but not blunt ended duplex DNA, and cleaves in a 3'-5' direction. Essential for the formation of DNA replication focal centers. Has an important role in maintaining genome stability.</text>
</comment>
<evidence type="ECO:0000256" key="5">
    <source>
        <dbReference type="ARBA" id="ARBA00022839"/>
    </source>
</evidence>
<evidence type="ECO:0000256" key="7">
    <source>
        <dbReference type="ARBA" id="ARBA00023242"/>
    </source>
</evidence>
<dbReference type="InterPro" id="IPR051132">
    <property type="entry name" value="3-5_Exonuclease_domain"/>
</dbReference>
<dbReference type="AlphaFoldDB" id="A0AAE0XML5"/>
<keyword evidence="6" id="KW-0460">Magnesium</keyword>
<evidence type="ECO:0000256" key="10">
    <source>
        <dbReference type="ARBA" id="ARBA00042761"/>
    </source>
</evidence>
<reference evidence="13" key="1">
    <citation type="journal article" date="2023" name="G3 (Bethesda)">
        <title>A reference genome for the long-term kleptoplast-retaining sea slug Elysia crispata morphotype clarki.</title>
        <authorList>
            <person name="Eastman K.E."/>
            <person name="Pendleton A.L."/>
            <person name="Shaikh M.A."/>
            <person name="Suttiyut T."/>
            <person name="Ogas R."/>
            <person name="Tomko P."/>
            <person name="Gavelis G."/>
            <person name="Widhalm J.R."/>
            <person name="Wisecaver J.H."/>
        </authorList>
    </citation>
    <scope>NUCLEOTIDE SEQUENCE</scope>
    <source>
        <strain evidence="13">ECLA1</strain>
    </source>
</reference>
<dbReference type="GO" id="GO:0006139">
    <property type="term" value="P:nucleobase-containing compound metabolic process"/>
    <property type="evidence" value="ECO:0007669"/>
    <property type="project" value="InterPro"/>
</dbReference>
<comment type="similarity">
    <text evidence="8">Belongs to the WRNexo family.</text>
</comment>
<dbReference type="GO" id="GO:0003676">
    <property type="term" value="F:nucleic acid binding"/>
    <property type="evidence" value="ECO:0007669"/>
    <property type="project" value="InterPro"/>
</dbReference>
<evidence type="ECO:0000256" key="11">
    <source>
        <dbReference type="ARBA" id="ARBA00045901"/>
    </source>
</evidence>
<keyword evidence="4" id="KW-0378">Hydrolase</keyword>
<organism evidence="13 14">
    <name type="scientific">Elysia crispata</name>
    <name type="common">lettuce slug</name>
    <dbReference type="NCBI Taxonomy" id="231223"/>
    <lineage>
        <taxon>Eukaryota</taxon>
        <taxon>Metazoa</taxon>
        <taxon>Spiralia</taxon>
        <taxon>Lophotrochozoa</taxon>
        <taxon>Mollusca</taxon>
        <taxon>Gastropoda</taxon>
        <taxon>Heterobranchia</taxon>
        <taxon>Euthyneura</taxon>
        <taxon>Panpulmonata</taxon>
        <taxon>Sacoglossa</taxon>
        <taxon>Placobranchoidea</taxon>
        <taxon>Plakobranchidae</taxon>
        <taxon>Elysia</taxon>
    </lineage>
</organism>
<dbReference type="InterPro" id="IPR036397">
    <property type="entry name" value="RNaseH_sf"/>
</dbReference>
<dbReference type="Pfam" id="PF01612">
    <property type="entry name" value="DNA_pol_A_exo1"/>
    <property type="match status" value="1"/>
</dbReference>
<gene>
    <name evidence="13" type="ORF">RRG08_061895</name>
</gene>
<evidence type="ECO:0000313" key="13">
    <source>
        <dbReference type="EMBL" id="KAK3696120.1"/>
    </source>
</evidence>
<comment type="caution">
    <text evidence="13">The sequence shown here is derived from an EMBL/GenBank/DDBJ whole genome shotgun (WGS) entry which is preliminary data.</text>
</comment>